<dbReference type="Proteomes" id="UP001362899">
    <property type="component" value="Unassembled WGS sequence"/>
</dbReference>
<organism evidence="1 2">
    <name type="scientific">Starmerella bacillaris</name>
    <name type="common">Yeast</name>
    <name type="synonym">Candida zemplinina</name>
    <dbReference type="NCBI Taxonomy" id="1247836"/>
    <lineage>
        <taxon>Eukaryota</taxon>
        <taxon>Fungi</taxon>
        <taxon>Dikarya</taxon>
        <taxon>Ascomycota</taxon>
        <taxon>Saccharomycotina</taxon>
        <taxon>Dipodascomycetes</taxon>
        <taxon>Dipodascales</taxon>
        <taxon>Trichomonascaceae</taxon>
        <taxon>Starmerella</taxon>
    </lineage>
</organism>
<protein>
    <recommendedName>
        <fullName evidence="3">Gem-associated protein 2</fullName>
    </recommendedName>
</protein>
<sequence length="221" mass="25883">MAFPLNDLDDHIKRYLENDDKVIEESLASQNIRHNNDCTPDQGEFFQEGNATNERVWSRPVPESAGLDYMDTVISVHALQNQTAEIMQNQVSWTTTRNTKKFEDFCVEANEKLQQITIEANCDSQDSWKKFVYEEKCVPLIRIQSFRVLQYMGKAWDIDHKCLEWAWILLLRINLPATSNEISDLRILCRKIQSSRLADDILARAFIEAIVVRFHQHDMKY</sequence>
<dbReference type="Gene3D" id="1.20.58.1070">
    <property type="match status" value="1"/>
</dbReference>
<comment type="caution">
    <text evidence="1">The sequence shown here is derived from an EMBL/GenBank/DDBJ whole genome shotgun (WGS) entry which is preliminary data.</text>
</comment>
<dbReference type="AlphaFoldDB" id="A0AAV5RIG0"/>
<evidence type="ECO:0000313" key="2">
    <source>
        <dbReference type="Proteomes" id="UP001362899"/>
    </source>
</evidence>
<dbReference type="EMBL" id="BTGC01000003">
    <property type="protein sequence ID" value="GMM50946.1"/>
    <property type="molecule type" value="Genomic_DNA"/>
</dbReference>
<evidence type="ECO:0000313" key="1">
    <source>
        <dbReference type="EMBL" id="GMM50946.1"/>
    </source>
</evidence>
<accession>A0AAV5RIG0</accession>
<evidence type="ECO:0008006" key="3">
    <source>
        <dbReference type="Google" id="ProtNLM"/>
    </source>
</evidence>
<keyword evidence="2" id="KW-1185">Reference proteome</keyword>
<gene>
    <name evidence="1" type="ORF">DASB73_019040</name>
</gene>
<name>A0AAV5RIG0_STABA</name>
<reference evidence="1 2" key="1">
    <citation type="journal article" date="2023" name="Elife">
        <title>Identification of key yeast species and microbe-microbe interactions impacting larval growth of Drosophila in the wild.</title>
        <authorList>
            <person name="Mure A."/>
            <person name="Sugiura Y."/>
            <person name="Maeda R."/>
            <person name="Honda K."/>
            <person name="Sakurai N."/>
            <person name="Takahashi Y."/>
            <person name="Watada M."/>
            <person name="Katoh T."/>
            <person name="Gotoh A."/>
            <person name="Gotoh Y."/>
            <person name="Taniguchi I."/>
            <person name="Nakamura K."/>
            <person name="Hayashi T."/>
            <person name="Katayama T."/>
            <person name="Uemura T."/>
            <person name="Hattori Y."/>
        </authorList>
    </citation>
    <scope>NUCLEOTIDE SEQUENCE [LARGE SCALE GENOMIC DNA]</scope>
    <source>
        <strain evidence="1 2">SB-73</strain>
    </source>
</reference>
<proteinExistence type="predicted"/>